<dbReference type="RefSeq" id="XP_009854877.1">
    <property type="nucleotide sequence ID" value="XM_009856575.1"/>
</dbReference>
<dbReference type="GeneID" id="20831712"/>
<dbReference type="VEuPathDB" id="FungiDB:NEUTE1DRAFT_96287"/>
<proteinExistence type="predicted"/>
<dbReference type="HOGENOM" id="CLU_3106975_0_0_1"/>
<sequence length="51" mass="5462">MNAQRSCGLTHINLSLSWAQGHREFGISHNKHDTAVTATASCISAEAPQRG</sequence>
<dbReference type="EMBL" id="GL891342">
    <property type="protein sequence ID" value="EGO53847.1"/>
    <property type="molecule type" value="Genomic_DNA"/>
</dbReference>
<gene>
    <name evidence="1" type="ORF">NEUTE1DRAFT_96287</name>
</gene>
<organism evidence="1 2">
    <name type="scientific">Neurospora tetrasperma (strain FGSC 2508 / ATCC MYA-4615 / P0657)</name>
    <dbReference type="NCBI Taxonomy" id="510951"/>
    <lineage>
        <taxon>Eukaryota</taxon>
        <taxon>Fungi</taxon>
        <taxon>Dikarya</taxon>
        <taxon>Ascomycota</taxon>
        <taxon>Pezizomycotina</taxon>
        <taxon>Sordariomycetes</taxon>
        <taxon>Sordariomycetidae</taxon>
        <taxon>Sordariales</taxon>
        <taxon>Sordariaceae</taxon>
        <taxon>Neurospora</taxon>
    </lineage>
</organism>
<dbReference type="KEGG" id="nte:NEUTE1DRAFT96287"/>
<accession>F8MXX5</accession>
<protein>
    <submittedName>
        <fullName evidence="1">Uncharacterized protein</fullName>
    </submittedName>
</protein>
<reference evidence="2" key="1">
    <citation type="journal article" date="2011" name="Genetics">
        <title>Massive changes in genome architecture accompany the transition to self-fertility in the filamentous fungus Neurospora tetrasperma.</title>
        <authorList>
            <person name="Ellison C.E."/>
            <person name="Stajich J.E."/>
            <person name="Jacobson D.J."/>
            <person name="Natvig D.O."/>
            <person name="Lapidus A."/>
            <person name="Foster B."/>
            <person name="Aerts A."/>
            <person name="Riley R."/>
            <person name="Lindquist E.A."/>
            <person name="Grigoriev I.V."/>
            <person name="Taylor J.W."/>
        </authorList>
    </citation>
    <scope>NUCLEOTIDE SEQUENCE [LARGE SCALE GENOMIC DNA]</scope>
    <source>
        <strain evidence="2">FGSC 2508 / P0657</strain>
    </source>
</reference>
<name>F8MXX5_NEUT8</name>
<keyword evidence="2" id="KW-1185">Reference proteome</keyword>
<evidence type="ECO:0000313" key="1">
    <source>
        <dbReference type="EMBL" id="EGO53847.1"/>
    </source>
</evidence>
<evidence type="ECO:0000313" key="2">
    <source>
        <dbReference type="Proteomes" id="UP000008065"/>
    </source>
</evidence>
<dbReference type="AlphaFoldDB" id="F8MXX5"/>
<dbReference type="Proteomes" id="UP000008065">
    <property type="component" value="Unassembled WGS sequence"/>
</dbReference>